<dbReference type="Pfam" id="PF00207">
    <property type="entry name" value="A2M"/>
    <property type="match status" value="1"/>
</dbReference>
<dbReference type="InterPro" id="IPR008930">
    <property type="entry name" value="Terpenoid_cyclase/PrenylTrfase"/>
</dbReference>
<evidence type="ECO:0000259" key="3">
    <source>
        <dbReference type="SMART" id="SM01360"/>
    </source>
</evidence>
<evidence type="ECO:0000256" key="2">
    <source>
        <dbReference type="SAM" id="SignalP"/>
    </source>
</evidence>
<dbReference type="Gene3D" id="1.50.10.20">
    <property type="match status" value="1"/>
</dbReference>
<evidence type="ECO:0000313" key="4">
    <source>
        <dbReference type="EMBL" id="WCF99044.1"/>
    </source>
</evidence>
<accession>A0AAE9X6P3</accession>
<dbReference type="SMART" id="SM01360">
    <property type="entry name" value="A2M"/>
    <property type="match status" value="1"/>
</dbReference>
<comment type="similarity">
    <text evidence="1">Belongs to the protease inhibitor I39 (alpha-2-macroglobulin) family. Bacterial alpha-2-macroglobulin subfamily.</text>
</comment>
<feature type="signal peptide" evidence="2">
    <location>
        <begin position="1"/>
        <end position="23"/>
    </location>
</feature>
<dbReference type="Gene3D" id="2.60.40.1930">
    <property type="match status" value="1"/>
</dbReference>
<sequence>MMNIRVIFSLFLALTIGLTAMNAQNPYATLEKELEQYRQERRPRKVAETLKKIRVMAESRRDVPMLLHSMFLYDDPENDINDYPEEPLMNDLDKLMQASWLRPVDRAMILFMRLRMYVRYGQFGPAYMMGAVHGDPKDNRLSLWSEKQFEDAFLRDFDAFLSYRKALLQARTEDFRPLFESQPKKCAAPPRSLYQSCISVLALAVGSSSEADGKISHALEQELRQAASYLSDRRERLEMETDRLDYEKRCRKLDDAASYRRMDELIAAYSDLPDVIGMVDRRVNAYCDEEEYVSALDLCNSYLSKYPEAPRINLLKSSRASRILASFVKCDYPLRLHTRLPKSMRIASRNVGSVLISLYWLDMNGSQAADIRQEDLHLYAKGTPFWTESIRTQGRADMKMDSIRCTLPDLPKGVYLVKASAEQCVLEETKPVPQYSLLHASDLFFLAQQAMPGVQVLDALTGKPVEGASVDASMRYSIDRSVHTLSPTDRYGRINLRKSYNRFFPYTDGDRSHPVVSAYTYKQDQVDLSKKNERKYIVSTDRAIYRPGQRVLFFGQCDRIGYAVEDARAIGGSEVEVVLQDANFKEIGRLLCKADEMGRFSGSFDLPTGILNGLFGLRVEGDTYPFSVEEYKRPTFEVGLRSPDVAYAMGDTLRIRGEAKTFTGIGMRGATVNYRLSLTPYTRWWWGRPVADRVVQTGEAVVDESGYFVIPVSLSRPEGREDYSYCLYTLSADVTAPGGETQTAVLRIPVGKEPKRVDVEVGKYIRANEDNWLATSLPDLTFTLTNTSGQTVEGSIAYFLCNADNERIGRLYTAASGVVTPAPAEWGKLPSGQYRLRFGESGGEDSDFVTKDIYLFRLKDRQLSNPSQGLWTYVAEEKYDSHRPARILVGAAPKDADAQELYLFYDLTQAGRFIEREMIACRPGEIVEIVPMLPAAPLPESMNVSLYYVYGGRLYSRSIDLERRLPKREIKMSWSTFRDKLRPGEKETWKLRITDAEGKPLSHTMMAAWMYDAALDKIVHGSVFSSRFFSFADSPASLIRLSFPNSGYRVSGSVEDSYVQVGFKHPVFKTPQLCLWSATGYRYVSSDYYYDGPMILMGYGVSGAKSVDAFPMAVEAARADAVNEAKPKSKESRIQESSVRTNFAETAFFEPALLTDERGEVSWSFTLPETLTRWHLLLFAHTKDMRLGMKDESVEVRKDFMLTPNLPRFLRMGDKGTASASIRNGSETMQQGFVRMELFDPATDKLLGGERLPFSVEAGGTVTMSFPLDPVSGYDALGVRFLAESQDFSDGEQHSIVQLPATERVVETIPLILYGGQSQTVDLDSLFPHRSGRPAMGTMALQVVSNPLWVAVQALPVMTDVHEEDAVSVASALYANSIAAALVSGRLLHTPALGESLRHYLAQPLDTLALQKSPLSSDELPWRAEMLAEQNSRQRLQALVASDRLTWTEQMLTDKLKRLQKSDGSWAWHPEMSSNDYLTDYVMTMLVRLSALTAAPEHKEFQAVKRMGWNALDDAASRLMDRMKEYEKKTNSKYKILPERALNYLYLLTIDSRNPSSRGHAARMYFLDILGRSLPHISILDMPRAAIVLHGVGRKALADDFLRSIREHIIRTPDQGAHFALPSGGYYWCDRRYGMQTEAIEAFARIGTSQDSSHIEGLQMWLLNQKRTQLWPSLPASSDAIYALLLGAGKDRMVEATVSVRAPVPALSGTFAGAGESRIVTVEDLPQGKLSAELARSGKGFAWASFLAEYDAPAADLVATGNGLSVEKHLFSEQVIDGKVTLVPLREGDRLEVGKRLVTQLTITLDRDMDFIVLTDKRAAAVEPIGQLSGYDYAAGTFYYREIKDSSTRFYFDRLVRGSYKLQYSTVVVRSGAYASGIATVSSAYAPEFTGHTDGGRQLQTVPVANTQ</sequence>
<dbReference type="RefSeq" id="WP_271912627.1">
    <property type="nucleotide sequence ID" value="NZ_CP116613.1"/>
</dbReference>
<dbReference type="Pfam" id="PF01835">
    <property type="entry name" value="MG2"/>
    <property type="match status" value="1"/>
</dbReference>
<dbReference type="InterPro" id="IPR051802">
    <property type="entry name" value="YfhM-like"/>
</dbReference>
<dbReference type="Gene3D" id="2.20.130.20">
    <property type="match status" value="1"/>
</dbReference>
<protein>
    <submittedName>
        <fullName evidence="4">Alpha-2-macroglobulin family protein</fullName>
    </submittedName>
</protein>
<organism evidence="4 5">
    <name type="scientific">Porphyromonas gingivalis</name>
    <name type="common">Bacteroides gingivalis</name>
    <dbReference type="NCBI Taxonomy" id="837"/>
    <lineage>
        <taxon>Bacteria</taxon>
        <taxon>Pseudomonadati</taxon>
        <taxon>Bacteroidota</taxon>
        <taxon>Bacteroidia</taxon>
        <taxon>Bacteroidales</taxon>
        <taxon>Porphyromonadaceae</taxon>
        <taxon>Porphyromonas</taxon>
    </lineage>
</organism>
<dbReference type="SUPFAM" id="SSF48239">
    <property type="entry name" value="Terpenoid cyclases/Protein prenyltransferases"/>
    <property type="match status" value="1"/>
</dbReference>
<evidence type="ECO:0000313" key="5">
    <source>
        <dbReference type="Proteomes" id="UP001179540"/>
    </source>
</evidence>
<dbReference type="InterPro" id="IPR002890">
    <property type="entry name" value="MG2"/>
</dbReference>
<dbReference type="InterPro" id="IPR041246">
    <property type="entry name" value="Bact_MG10"/>
</dbReference>
<dbReference type="Pfam" id="PF17973">
    <property type="entry name" value="bMG10"/>
    <property type="match status" value="1"/>
</dbReference>
<dbReference type="EMBL" id="CP116613">
    <property type="protein sequence ID" value="WCF99044.1"/>
    <property type="molecule type" value="Genomic_DNA"/>
</dbReference>
<feature type="chain" id="PRO_5041982121" evidence="2">
    <location>
        <begin position="24"/>
        <end position="1908"/>
    </location>
</feature>
<gene>
    <name evidence="4" type="ORF">NY149_11300</name>
</gene>
<dbReference type="GO" id="GO:0004866">
    <property type="term" value="F:endopeptidase inhibitor activity"/>
    <property type="evidence" value="ECO:0007669"/>
    <property type="project" value="InterPro"/>
</dbReference>
<dbReference type="InterPro" id="IPR001599">
    <property type="entry name" value="Macroglobln_a2"/>
</dbReference>
<dbReference type="PANTHER" id="PTHR40094:SF1">
    <property type="entry name" value="UBIQUITIN DOMAIN-CONTAINING PROTEIN"/>
    <property type="match status" value="1"/>
</dbReference>
<name>A0AAE9X6P3_PORGN</name>
<keyword evidence="2" id="KW-0732">Signal</keyword>
<proteinExistence type="inferred from homology"/>
<evidence type="ECO:0000256" key="1">
    <source>
        <dbReference type="ARBA" id="ARBA00010556"/>
    </source>
</evidence>
<feature type="domain" description="Alpha-2-macroglobulin" evidence="3">
    <location>
        <begin position="1146"/>
        <end position="1236"/>
    </location>
</feature>
<dbReference type="Proteomes" id="UP001179540">
    <property type="component" value="Chromosome"/>
</dbReference>
<reference evidence="4" key="1">
    <citation type="submission" date="2023-01" db="EMBL/GenBank/DDBJ databases">
        <title>Phages are important unrecognized players in the ecology of the oral pathogen Porphyromonas gingivalis.</title>
        <authorList>
            <person name="Matrishin C.B."/>
            <person name="Kauffman K.M."/>
        </authorList>
    </citation>
    <scope>NUCLEOTIDE SEQUENCE</scope>
    <source>
        <strain evidence="4">HG1691old</strain>
    </source>
</reference>
<dbReference type="PANTHER" id="PTHR40094">
    <property type="entry name" value="ALPHA-2-MACROGLOBULIN HOMOLOG"/>
    <property type="match status" value="1"/>
</dbReference>